<evidence type="ECO:0000313" key="2">
    <source>
        <dbReference type="Proteomes" id="UP001207468"/>
    </source>
</evidence>
<dbReference type="EMBL" id="JAGFNK010000506">
    <property type="protein sequence ID" value="KAI9449393.1"/>
    <property type="molecule type" value="Genomic_DNA"/>
</dbReference>
<sequence>MSGNLRARDAGISLTFDLFSLGRWFVTFWHLGVLRGQVGGAVLNGIKEIGDRATPAHQRARRELQGGPDRNGRAGAAAVCPALVMDRKREAIAAFVRKGTIHCWEISTIEPNHSEQARCLNLKARGSKIADVSPLVGLTQISSSARSLYQRLAMARRERYQLSKQQDDLEQAIVHCTELVFLPLPWHHGCPLTVFGIFYFITSALSFRPLESKRPEDVKWCIRSLRYLYKQPLAAFNIPPSHVSAILVLQLAHRMKLESRDDVQDIEEVAILCLELLNSEMPRSLLIIPVMGLDIAATAYFVRWREPGRERTEPSEKLIECLREANRCLPDVHQHRVGTRICREGDPPLSYLAFGTSLNNPARPVIIEQLAQLLDLRSNDFGVTEDLQDGRSDDSEPQNIPPFRDLSDALRRSSNGESTPIELEDQYFDALSLRLVDIADLEDAIMYARLLLASCHPGSRNAALVSAFLGMALIKAFSWTNSIKTSTRQFLSFGMVDPPLLNRGTFRTLKTLSHFCVPASTWRYKKDLDDVMQLYPIAIKKHAKTPDRFRISWGQRMRAGRFHRAVEILEQGRALIWSEMRGLRTSVDQLRAADSRLADKLVAVNGELEMLLLTSDTDGGDDGWEEWIKWSLLVKQRKLLDDVTIFVQ</sequence>
<accession>A0ACC0TUC8</accession>
<comment type="caution">
    <text evidence="1">The sequence shown here is derived from an EMBL/GenBank/DDBJ whole genome shotgun (WGS) entry which is preliminary data.</text>
</comment>
<dbReference type="Proteomes" id="UP001207468">
    <property type="component" value="Unassembled WGS sequence"/>
</dbReference>
<protein>
    <submittedName>
        <fullName evidence="1">Uncharacterized protein</fullName>
    </submittedName>
</protein>
<keyword evidence="2" id="KW-1185">Reference proteome</keyword>
<proteinExistence type="predicted"/>
<organism evidence="1 2">
    <name type="scientific">Russula earlei</name>
    <dbReference type="NCBI Taxonomy" id="71964"/>
    <lineage>
        <taxon>Eukaryota</taxon>
        <taxon>Fungi</taxon>
        <taxon>Dikarya</taxon>
        <taxon>Basidiomycota</taxon>
        <taxon>Agaricomycotina</taxon>
        <taxon>Agaricomycetes</taxon>
        <taxon>Russulales</taxon>
        <taxon>Russulaceae</taxon>
        <taxon>Russula</taxon>
    </lineage>
</organism>
<gene>
    <name evidence="1" type="ORF">F5148DRAFT_1153151</name>
</gene>
<evidence type="ECO:0000313" key="1">
    <source>
        <dbReference type="EMBL" id="KAI9449393.1"/>
    </source>
</evidence>
<reference evidence="1" key="1">
    <citation type="submission" date="2021-03" db="EMBL/GenBank/DDBJ databases">
        <title>Evolutionary priming and transition to the ectomycorrhizal habit in an iconic lineage of mushroom-forming fungi: is preadaptation a requirement?</title>
        <authorList>
            <consortium name="DOE Joint Genome Institute"/>
            <person name="Looney B.P."/>
            <person name="Miyauchi S."/>
            <person name="Morin E."/>
            <person name="Drula E."/>
            <person name="Courty P.E."/>
            <person name="Chicoki N."/>
            <person name="Fauchery L."/>
            <person name="Kohler A."/>
            <person name="Kuo A."/>
            <person name="LaButti K."/>
            <person name="Pangilinan J."/>
            <person name="Lipzen A."/>
            <person name="Riley R."/>
            <person name="Andreopoulos W."/>
            <person name="He G."/>
            <person name="Johnson J."/>
            <person name="Barry K.W."/>
            <person name="Grigoriev I.V."/>
            <person name="Nagy L."/>
            <person name="Hibbett D."/>
            <person name="Henrissat B."/>
            <person name="Matheny P.B."/>
            <person name="Labbe J."/>
            <person name="Martin A.F."/>
        </authorList>
    </citation>
    <scope>NUCLEOTIDE SEQUENCE</scope>
    <source>
        <strain evidence="1">BPL698</strain>
    </source>
</reference>
<feature type="non-terminal residue" evidence="1">
    <location>
        <position position="648"/>
    </location>
</feature>
<name>A0ACC0TUC8_9AGAM</name>